<proteinExistence type="predicted"/>
<evidence type="ECO:0000256" key="2">
    <source>
        <dbReference type="SAM" id="Phobius"/>
    </source>
</evidence>
<evidence type="ECO:0000256" key="3">
    <source>
        <dbReference type="SAM" id="SignalP"/>
    </source>
</evidence>
<feature type="compositionally biased region" description="Polar residues" evidence="1">
    <location>
        <begin position="54"/>
        <end position="66"/>
    </location>
</feature>
<feature type="region of interest" description="Disordered" evidence="1">
    <location>
        <begin position="26"/>
        <end position="45"/>
    </location>
</feature>
<accession>A0ABD0JAC6</accession>
<organism evidence="4 5">
    <name type="scientific">Batillaria attramentaria</name>
    <dbReference type="NCBI Taxonomy" id="370345"/>
    <lineage>
        <taxon>Eukaryota</taxon>
        <taxon>Metazoa</taxon>
        <taxon>Spiralia</taxon>
        <taxon>Lophotrochozoa</taxon>
        <taxon>Mollusca</taxon>
        <taxon>Gastropoda</taxon>
        <taxon>Caenogastropoda</taxon>
        <taxon>Sorbeoconcha</taxon>
        <taxon>Cerithioidea</taxon>
        <taxon>Batillariidae</taxon>
        <taxon>Batillaria</taxon>
    </lineage>
</organism>
<keyword evidence="5" id="KW-1185">Reference proteome</keyword>
<keyword evidence="3" id="KW-0732">Signal</keyword>
<feature type="signal peptide" evidence="3">
    <location>
        <begin position="1"/>
        <end position="25"/>
    </location>
</feature>
<keyword evidence="2" id="KW-0472">Membrane</keyword>
<dbReference type="AlphaFoldDB" id="A0ABD0JAC6"/>
<feature type="chain" id="PRO_5044855741" evidence="3">
    <location>
        <begin position="26"/>
        <end position="780"/>
    </location>
</feature>
<evidence type="ECO:0000256" key="1">
    <source>
        <dbReference type="SAM" id="MobiDB-lite"/>
    </source>
</evidence>
<dbReference type="Proteomes" id="UP001519460">
    <property type="component" value="Unassembled WGS sequence"/>
</dbReference>
<feature type="region of interest" description="Disordered" evidence="1">
    <location>
        <begin position="51"/>
        <end position="71"/>
    </location>
</feature>
<gene>
    <name evidence="4" type="ORF">BaRGS_00037175</name>
</gene>
<keyword evidence="2" id="KW-0812">Transmembrane</keyword>
<evidence type="ECO:0000313" key="4">
    <source>
        <dbReference type="EMBL" id="KAK7466733.1"/>
    </source>
</evidence>
<keyword evidence="2" id="KW-1133">Transmembrane helix</keyword>
<comment type="caution">
    <text evidence="4">The sequence shown here is derived from an EMBL/GenBank/DDBJ whole genome shotgun (WGS) entry which is preliminary data.</text>
</comment>
<reference evidence="4 5" key="1">
    <citation type="journal article" date="2023" name="Sci. Data">
        <title>Genome assembly of the Korean intertidal mud-creeper Batillaria attramentaria.</title>
        <authorList>
            <person name="Patra A.K."/>
            <person name="Ho P.T."/>
            <person name="Jun S."/>
            <person name="Lee S.J."/>
            <person name="Kim Y."/>
            <person name="Won Y.J."/>
        </authorList>
    </citation>
    <scope>NUCLEOTIDE SEQUENCE [LARGE SCALE GENOMIC DNA]</scope>
    <source>
        <strain evidence="4">Wonlab-2016</strain>
    </source>
</reference>
<protein>
    <submittedName>
        <fullName evidence="4">Uncharacterized protein</fullName>
    </submittedName>
</protein>
<evidence type="ECO:0000313" key="5">
    <source>
        <dbReference type="Proteomes" id="UP001519460"/>
    </source>
</evidence>
<feature type="transmembrane region" description="Helical" evidence="2">
    <location>
        <begin position="662"/>
        <end position="685"/>
    </location>
</feature>
<sequence>MACTLCGSLALLLVVLLEISHGATRDEPKLPENVVGPQNQDGIVPSAEVGLSNAKESTTTGQPTDTSRAHPKVNFEPHLKLTKQDLVNCFFMDSDLHLYASGGHISWLADMPDPNITTRGAMTWYVQTPGWSKLEPYPDNMDSCVTVKAPSQHFIMTSLLAVEFKYFFGDSLTAVQDCESEVFWQNVYDWNFKKERLIQSHVMSLRFKSGENVLGAYGFKFIFSFHNQSALPQRLSDGKWNCSVPHWADFQQHFLCTLYPECAGAMSPPEFIQRSRVEAVNCMAKTLSGVLCELVEKLPSSKSHDDTIHIQLPTVKANASGVNLTLCSANHSTHSFLACDVHSDCWLDDYGDCTAPMTSFPPQFTCANPTERVRLPYSLVCDYRVDCNDRSAKFHFPTVHHETMKLKENTQLTLSFELQKENCTEDDLKNLEIRVTKTDISGSGGATHCTIRHSEGKCIETFDVSDDCKCSSPGKYAFSKNVDRSDSTVWVWSTSGRQAEKKEITFDVEYAANCFPETRQFVVDGRLQYRQGICQEHYLGVWLCSAADDVCRMDQRFNFGSIIRPPQLKLHEKDVHVTAGEMNEIRFDALSHTTEIIECYVGKVLEINDRLQQCQSASVTSTYVIVSEKTSHTTSPTVSSVITFDGEAGVRDGEEDSGAGKAVGITFAVLIIVVAGVSVGAFYYFKIQDVRTSLPVSISMRKPVLCPCLRRSRFPLDRLRSHAESCKTLQFLKIEITSPSCRRLPTKEKMGKGVLLAPALSQKNPRLAVSNAHHRPCLSF</sequence>
<name>A0ABD0JAC6_9CAEN</name>
<dbReference type="EMBL" id="JACVVK020000548">
    <property type="protein sequence ID" value="KAK7466733.1"/>
    <property type="molecule type" value="Genomic_DNA"/>
</dbReference>